<evidence type="ECO:0000313" key="2">
    <source>
        <dbReference type="Proteomes" id="UP000823388"/>
    </source>
</evidence>
<accession>A0A8T0R1F3</accession>
<dbReference type="EMBL" id="CM029048">
    <property type="protein sequence ID" value="KAG2579381.1"/>
    <property type="molecule type" value="Genomic_DNA"/>
</dbReference>
<dbReference type="AlphaFoldDB" id="A0A8T0R1F3"/>
<gene>
    <name evidence="1" type="ORF">PVAP13_6NG284403</name>
</gene>
<keyword evidence="2" id="KW-1185">Reference proteome</keyword>
<sequence length="51" mass="6099">MIFSSGQLLLYRMTLTLGQLSWRPKNMVRLVNYRNIIMDITRTSKKRPKND</sequence>
<protein>
    <submittedName>
        <fullName evidence="1">Uncharacterized protein</fullName>
    </submittedName>
</protein>
<name>A0A8T0R1F3_PANVG</name>
<reference evidence="1" key="1">
    <citation type="submission" date="2020-05" db="EMBL/GenBank/DDBJ databases">
        <title>WGS assembly of Panicum virgatum.</title>
        <authorList>
            <person name="Lovell J.T."/>
            <person name="Jenkins J."/>
            <person name="Shu S."/>
            <person name="Juenger T.E."/>
            <person name="Schmutz J."/>
        </authorList>
    </citation>
    <scope>NUCLEOTIDE SEQUENCE</scope>
    <source>
        <strain evidence="1">AP13</strain>
    </source>
</reference>
<dbReference type="Proteomes" id="UP000823388">
    <property type="component" value="Chromosome 6N"/>
</dbReference>
<evidence type="ECO:0000313" key="1">
    <source>
        <dbReference type="EMBL" id="KAG2579381.1"/>
    </source>
</evidence>
<organism evidence="1 2">
    <name type="scientific">Panicum virgatum</name>
    <name type="common">Blackwell switchgrass</name>
    <dbReference type="NCBI Taxonomy" id="38727"/>
    <lineage>
        <taxon>Eukaryota</taxon>
        <taxon>Viridiplantae</taxon>
        <taxon>Streptophyta</taxon>
        <taxon>Embryophyta</taxon>
        <taxon>Tracheophyta</taxon>
        <taxon>Spermatophyta</taxon>
        <taxon>Magnoliopsida</taxon>
        <taxon>Liliopsida</taxon>
        <taxon>Poales</taxon>
        <taxon>Poaceae</taxon>
        <taxon>PACMAD clade</taxon>
        <taxon>Panicoideae</taxon>
        <taxon>Panicodae</taxon>
        <taxon>Paniceae</taxon>
        <taxon>Panicinae</taxon>
        <taxon>Panicum</taxon>
        <taxon>Panicum sect. Hiantes</taxon>
    </lineage>
</organism>
<proteinExistence type="predicted"/>
<comment type="caution">
    <text evidence="1">The sequence shown here is derived from an EMBL/GenBank/DDBJ whole genome shotgun (WGS) entry which is preliminary data.</text>
</comment>